<dbReference type="AlphaFoldDB" id="Q16AX6"/>
<evidence type="ECO:0000313" key="2">
    <source>
        <dbReference type="EMBL" id="ABG30867.1"/>
    </source>
</evidence>
<protein>
    <submittedName>
        <fullName evidence="2">Uncharacterized protein</fullName>
    </submittedName>
</protein>
<feature type="compositionally biased region" description="Basic and acidic residues" evidence="1">
    <location>
        <begin position="17"/>
        <end position="28"/>
    </location>
</feature>
<sequence>MSSSAIKHLGQLSREIVKDRQAENHGSRDILPYVATG</sequence>
<dbReference type="STRING" id="375451.RD1_1218"/>
<keyword evidence="3" id="KW-1185">Reference proteome</keyword>
<organism evidence="2 3">
    <name type="scientific">Roseobacter denitrificans (strain ATCC 33942 / OCh 114)</name>
    <name type="common">Erythrobacter sp. (strain OCh 114)</name>
    <name type="synonym">Roseobacter denitrificans</name>
    <dbReference type="NCBI Taxonomy" id="375451"/>
    <lineage>
        <taxon>Bacteria</taxon>
        <taxon>Pseudomonadati</taxon>
        <taxon>Pseudomonadota</taxon>
        <taxon>Alphaproteobacteria</taxon>
        <taxon>Rhodobacterales</taxon>
        <taxon>Roseobacteraceae</taxon>
        <taxon>Roseobacter</taxon>
    </lineage>
</organism>
<gene>
    <name evidence="2" type="ordered locus">RD1_1218</name>
</gene>
<dbReference type="Proteomes" id="UP000007029">
    <property type="component" value="Chromosome"/>
</dbReference>
<proteinExistence type="predicted"/>
<evidence type="ECO:0000256" key="1">
    <source>
        <dbReference type="SAM" id="MobiDB-lite"/>
    </source>
</evidence>
<reference evidence="2 3" key="1">
    <citation type="journal article" date="2007" name="J. Bacteriol.">
        <title>The complete genome sequence of Roseobacter denitrificans reveals a mixotrophic rather than photosynthetic metabolism.</title>
        <authorList>
            <person name="Swingley W.D."/>
            <person name="Sadekar S."/>
            <person name="Mastrian S.D."/>
            <person name="Matthies H.J."/>
            <person name="Hao J."/>
            <person name="Ramos H."/>
            <person name="Acharya C.R."/>
            <person name="Conrad A.L."/>
            <person name="Taylor H.L."/>
            <person name="Dejesa L.C."/>
            <person name="Shah M.K."/>
            <person name="O'huallachain M.E."/>
            <person name="Lince M.T."/>
            <person name="Blankenship R.E."/>
            <person name="Beatty J.T."/>
            <person name="Touchman J.W."/>
        </authorList>
    </citation>
    <scope>NUCLEOTIDE SEQUENCE [LARGE SCALE GENOMIC DNA]</scope>
    <source>
        <strain evidence="3">ATCC 33942 / OCh 114</strain>
    </source>
</reference>
<dbReference type="HOGENOM" id="CLU_3348092_0_0_5"/>
<feature type="region of interest" description="Disordered" evidence="1">
    <location>
        <begin position="17"/>
        <end position="37"/>
    </location>
</feature>
<dbReference type="EMBL" id="CP000362">
    <property type="protein sequence ID" value="ABG30867.1"/>
    <property type="molecule type" value="Genomic_DNA"/>
</dbReference>
<name>Q16AX6_ROSDO</name>
<accession>Q16AX6</accession>
<evidence type="ECO:0000313" key="3">
    <source>
        <dbReference type="Proteomes" id="UP000007029"/>
    </source>
</evidence>
<dbReference type="KEGG" id="rde:RD1_1218"/>